<evidence type="ECO:0000313" key="2">
    <source>
        <dbReference type="Proteomes" id="UP000036681"/>
    </source>
</evidence>
<dbReference type="WBParaSite" id="ALUE_0001787301-mRNA-1">
    <property type="protein sequence ID" value="ALUE_0001787301-mRNA-1"/>
    <property type="gene ID" value="ALUE_0001787301"/>
</dbReference>
<evidence type="ECO:0000256" key="1">
    <source>
        <dbReference type="SAM" id="MobiDB-lite"/>
    </source>
</evidence>
<accession>A0A0M3IHI0</accession>
<evidence type="ECO:0000313" key="3">
    <source>
        <dbReference type="WBParaSite" id="ALUE_0001787301-mRNA-1"/>
    </source>
</evidence>
<protein>
    <submittedName>
        <fullName evidence="3">Uncharacterized protein</fullName>
    </submittedName>
</protein>
<dbReference type="AlphaFoldDB" id="A0A0M3IHI0"/>
<dbReference type="Proteomes" id="UP000036681">
    <property type="component" value="Unplaced"/>
</dbReference>
<feature type="region of interest" description="Disordered" evidence="1">
    <location>
        <begin position="22"/>
        <end position="81"/>
    </location>
</feature>
<name>A0A0M3IHI0_ASCLU</name>
<proteinExistence type="predicted"/>
<reference evidence="3" key="1">
    <citation type="submission" date="2017-02" db="UniProtKB">
        <authorList>
            <consortium name="WormBaseParasite"/>
        </authorList>
    </citation>
    <scope>IDENTIFICATION</scope>
</reference>
<keyword evidence="2" id="KW-1185">Reference proteome</keyword>
<organism evidence="2 3">
    <name type="scientific">Ascaris lumbricoides</name>
    <name type="common">Giant roundworm</name>
    <dbReference type="NCBI Taxonomy" id="6252"/>
    <lineage>
        <taxon>Eukaryota</taxon>
        <taxon>Metazoa</taxon>
        <taxon>Ecdysozoa</taxon>
        <taxon>Nematoda</taxon>
        <taxon>Chromadorea</taxon>
        <taxon>Rhabditida</taxon>
        <taxon>Spirurina</taxon>
        <taxon>Ascaridomorpha</taxon>
        <taxon>Ascaridoidea</taxon>
        <taxon>Ascarididae</taxon>
        <taxon>Ascaris</taxon>
    </lineage>
</organism>
<sequence length="81" mass="9038">MRVTLRRLTQLATFQSHANRPTICRSAPKKEASIFGSPIRQGNPKAVHRSLDPRTSRTSISPFIAQPKLVESQRSPAEELS</sequence>